<keyword evidence="18" id="KW-1185">Reference proteome</keyword>
<feature type="transmembrane region" description="Helical" evidence="16">
    <location>
        <begin position="191"/>
        <end position="210"/>
    </location>
</feature>
<feature type="transmembrane region" description="Helical" evidence="16">
    <location>
        <begin position="152"/>
        <end position="184"/>
    </location>
</feature>
<keyword evidence="4 16" id="KW-0812">Transmembrane</keyword>
<evidence type="ECO:0000256" key="15">
    <source>
        <dbReference type="ARBA" id="ARBA00049902"/>
    </source>
</evidence>
<organism evidence="17 18">
    <name type="scientific">Imperialibacter roseus</name>
    <dbReference type="NCBI Taxonomy" id="1324217"/>
    <lineage>
        <taxon>Bacteria</taxon>
        <taxon>Pseudomonadati</taxon>
        <taxon>Bacteroidota</taxon>
        <taxon>Cytophagia</taxon>
        <taxon>Cytophagales</taxon>
        <taxon>Flammeovirgaceae</taxon>
        <taxon>Imperialibacter</taxon>
    </lineage>
</organism>
<gene>
    <name evidence="17" type="ORF">RT717_17655</name>
</gene>
<evidence type="ECO:0000256" key="7">
    <source>
        <dbReference type="ARBA" id="ARBA00022989"/>
    </source>
</evidence>
<evidence type="ECO:0000256" key="4">
    <source>
        <dbReference type="ARBA" id="ARBA00022692"/>
    </source>
</evidence>
<sequence>MIKEWIENNLKGDPIIWAIVLALSVLSILVVYSATGTLAYAKMGGDTEYYLMKHSVLTILSLVAIWGAHKIDYRYYSKLSKLALWVSVPLLMITYLFGNTMNEASRWLTIPVINQAFQPSDLAKLALFVTIASILSKRQQSEEELKESLIPILLWCGVICGLIAMSNFSTAVLIFATCMLLMFIGRVPVKYLAMLVMIGALSGAVALTLGQRGQTVISRVQSFLSDDESSLPFQAQQSYIAVASGGIVGKGPGQSDQRNFLPHPYSDFIYAIIIEEYGMIGGVAVILLYLALLYRGMIVFMQSERAYGGLLSAALSFALVMQAFINMGVAVGLGPITGLPLPLVSMGGTSQLFMGISIGIILSVSRGELDEFPSDVKGNGKRKVAAMA</sequence>
<comment type="similarity">
    <text evidence="11">Belongs to the SEDS family. FtsW subfamily.</text>
</comment>
<evidence type="ECO:0000313" key="18">
    <source>
        <dbReference type="Proteomes" id="UP001302349"/>
    </source>
</evidence>
<keyword evidence="7 16" id="KW-1133">Transmembrane helix</keyword>
<dbReference type="RefSeq" id="WP_317487709.1">
    <property type="nucleotide sequence ID" value="NZ_CP136051.1"/>
</dbReference>
<proteinExistence type="inferred from homology"/>
<evidence type="ECO:0000256" key="13">
    <source>
        <dbReference type="ARBA" id="ARBA00041418"/>
    </source>
</evidence>
<evidence type="ECO:0000256" key="9">
    <source>
        <dbReference type="ARBA" id="ARBA00032370"/>
    </source>
</evidence>
<name>A0ABZ0IMC2_9BACT</name>
<keyword evidence="5" id="KW-0133">Cell shape</keyword>
<evidence type="ECO:0000256" key="16">
    <source>
        <dbReference type="SAM" id="Phobius"/>
    </source>
</evidence>
<keyword evidence="8 16" id="KW-0472">Membrane</keyword>
<comment type="subcellular location">
    <subcellularLocation>
        <location evidence="1">Membrane</location>
        <topology evidence="1">Multi-pass membrane protein</topology>
    </subcellularLocation>
</comment>
<dbReference type="InterPro" id="IPR001182">
    <property type="entry name" value="FtsW/RodA"/>
</dbReference>
<evidence type="ECO:0000256" key="1">
    <source>
        <dbReference type="ARBA" id="ARBA00004141"/>
    </source>
</evidence>
<keyword evidence="6" id="KW-0573">Peptidoglycan synthesis</keyword>
<dbReference type="PANTHER" id="PTHR30474">
    <property type="entry name" value="CELL CYCLE PROTEIN"/>
    <property type="match status" value="1"/>
</dbReference>
<feature type="transmembrane region" description="Helical" evidence="16">
    <location>
        <begin position="79"/>
        <end position="98"/>
    </location>
</feature>
<protein>
    <recommendedName>
        <fullName evidence="12">Probable peptidoglycan glycosyltransferase FtsW</fullName>
        <ecNumber evidence="14">2.4.99.28</ecNumber>
    </recommendedName>
    <alternativeName>
        <fullName evidence="13">Cell division protein FtsW</fullName>
    </alternativeName>
    <alternativeName>
        <fullName evidence="10">Cell wall polymerase</fullName>
    </alternativeName>
    <alternativeName>
        <fullName evidence="9">Peptidoglycan polymerase</fullName>
    </alternativeName>
</protein>
<evidence type="ECO:0000256" key="14">
    <source>
        <dbReference type="ARBA" id="ARBA00044770"/>
    </source>
</evidence>
<evidence type="ECO:0000256" key="3">
    <source>
        <dbReference type="ARBA" id="ARBA00022679"/>
    </source>
</evidence>
<feature type="transmembrane region" description="Helical" evidence="16">
    <location>
        <begin position="15"/>
        <end position="34"/>
    </location>
</feature>
<dbReference type="Pfam" id="PF01098">
    <property type="entry name" value="FTSW_RODA_SPOVE"/>
    <property type="match status" value="1"/>
</dbReference>
<reference evidence="17 18" key="1">
    <citation type="journal article" date="2023" name="Microbiol. Resour. Announc.">
        <title>Complete Genome Sequence of Imperialibacter roseus strain P4T.</title>
        <authorList>
            <person name="Tizabi D.R."/>
            <person name="Bachvaroff T."/>
            <person name="Hill R.T."/>
        </authorList>
    </citation>
    <scope>NUCLEOTIDE SEQUENCE [LARGE SCALE GENOMIC DNA]</scope>
    <source>
        <strain evidence="17 18">P4T</strain>
    </source>
</reference>
<evidence type="ECO:0000256" key="5">
    <source>
        <dbReference type="ARBA" id="ARBA00022960"/>
    </source>
</evidence>
<dbReference type="PANTHER" id="PTHR30474:SF2">
    <property type="entry name" value="PEPTIDOGLYCAN GLYCOSYLTRANSFERASE FTSW-RELATED"/>
    <property type="match status" value="1"/>
</dbReference>
<evidence type="ECO:0000256" key="8">
    <source>
        <dbReference type="ARBA" id="ARBA00023136"/>
    </source>
</evidence>
<evidence type="ECO:0000313" key="17">
    <source>
        <dbReference type="EMBL" id="WOK04911.1"/>
    </source>
</evidence>
<feature type="transmembrane region" description="Helical" evidence="16">
    <location>
        <begin position="268"/>
        <end position="294"/>
    </location>
</feature>
<evidence type="ECO:0000256" key="6">
    <source>
        <dbReference type="ARBA" id="ARBA00022984"/>
    </source>
</evidence>
<comment type="catalytic activity">
    <reaction evidence="15">
        <text>[GlcNAc-(1-&gt;4)-Mur2Ac(oyl-L-Ala-gamma-D-Glu-L-Lys-D-Ala-D-Ala)](n)-di-trans,octa-cis-undecaprenyl diphosphate + beta-D-GlcNAc-(1-&gt;4)-Mur2Ac(oyl-L-Ala-gamma-D-Glu-L-Lys-D-Ala-D-Ala)-di-trans,octa-cis-undecaprenyl diphosphate = [GlcNAc-(1-&gt;4)-Mur2Ac(oyl-L-Ala-gamma-D-Glu-L-Lys-D-Ala-D-Ala)](n+1)-di-trans,octa-cis-undecaprenyl diphosphate + di-trans,octa-cis-undecaprenyl diphosphate + H(+)</text>
        <dbReference type="Rhea" id="RHEA:23708"/>
        <dbReference type="Rhea" id="RHEA-COMP:9602"/>
        <dbReference type="Rhea" id="RHEA-COMP:9603"/>
        <dbReference type="ChEBI" id="CHEBI:15378"/>
        <dbReference type="ChEBI" id="CHEBI:58405"/>
        <dbReference type="ChEBI" id="CHEBI:60033"/>
        <dbReference type="ChEBI" id="CHEBI:78435"/>
        <dbReference type="EC" id="2.4.99.28"/>
    </reaction>
</comment>
<dbReference type="EMBL" id="CP136051">
    <property type="protein sequence ID" value="WOK04911.1"/>
    <property type="molecule type" value="Genomic_DNA"/>
</dbReference>
<dbReference type="Proteomes" id="UP001302349">
    <property type="component" value="Chromosome"/>
</dbReference>
<keyword evidence="2" id="KW-0328">Glycosyltransferase</keyword>
<accession>A0ABZ0IMC2</accession>
<evidence type="ECO:0000256" key="2">
    <source>
        <dbReference type="ARBA" id="ARBA00022676"/>
    </source>
</evidence>
<feature type="transmembrane region" description="Helical" evidence="16">
    <location>
        <begin position="306"/>
        <end position="331"/>
    </location>
</feature>
<feature type="transmembrane region" description="Helical" evidence="16">
    <location>
        <begin position="343"/>
        <end position="364"/>
    </location>
</feature>
<dbReference type="EC" id="2.4.99.28" evidence="14"/>
<evidence type="ECO:0000256" key="12">
    <source>
        <dbReference type="ARBA" id="ARBA00041185"/>
    </source>
</evidence>
<feature type="transmembrane region" description="Helical" evidence="16">
    <location>
        <begin position="49"/>
        <end position="67"/>
    </location>
</feature>
<keyword evidence="3" id="KW-0808">Transferase</keyword>
<evidence type="ECO:0000256" key="11">
    <source>
        <dbReference type="ARBA" id="ARBA00038053"/>
    </source>
</evidence>
<evidence type="ECO:0000256" key="10">
    <source>
        <dbReference type="ARBA" id="ARBA00033270"/>
    </source>
</evidence>